<evidence type="ECO:0000256" key="2">
    <source>
        <dbReference type="SAM" id="SignalP"/>
    </source>
</evidence>
<feature type="transmembrane region" description="Helical" evidence="1">
    <location>
        <begin position="130"/>
        <end position="151"/>
    </location>
</feature>
<accession>A0ABS3D9A1</accession>
<dbReference type="InterPro" id="IPR032809">
    <property type="entry name" value="Put_HupE_UreJ"/>
</dbReference>
<feature type="transmembrane region" description="Helical" evidence="1">
    <location>
        <begin position="157"/>
        <end position="183"/>
    </location>
</feature>
<dbReference type="RefSeq" id="WP_207048811.1">
    <property type="nucleotide sequence ID" value="NZ_JAFIMU010000003.1"/>
</dbReference>
<feature type="transmembrane region" description="Helical" evidence="1">
    <location>
        <begin position="195"/>
        <end position="213"/>
    </location>
</feature>
<protein>
    <submittedName>
        <fullName evidence="3">HupE/UreJ family protein</fullName>
    </submittedName>
</protein>
<feature type="transmembrane region" description="Helical" evidence="1">
    <location>
        <begin position="49"/>
        <end position="65"/>
    </location>
</feature>
<dbReference type="EMBL" id="JAFIMU010000003">
    <property type="protein sequence ID" value="MBN8226915.1"/>
    <property type="molecule type" value="Genomic_DNA"/>
</dbReference>
<dbReference type="Proteomes" id="UP000664052">
    <property type="component" value="Unassembled WGS sequence"/>
</dbReference>
<name>A0ABS3D9A1_9BACT</name>
<feature type="signal peptide" evidence="2">
    <location>
        <begin position="1"/>
        <end position="25"/>
    </location>
</feature>
<feature type="chain" id="PRO_5045442831" evidence="2">
    <location>
        <begin position="26"/>
        <end position="218"/>
    </location>
</feature>
<evidence type="ECO:0000256" key="1">
    <source>
        <dbReference type="SAM" id="Phobius"/>
    </source>
</evidence>
<keyword evidence="2" id="KW-0732">Signal</keyword>
<keyword evidence="1" id="KW-0812">Transmembrane</keyword>
<dbReference type="Pfam" id="PF13795">
    <property type="entry name" value="HupE_UreJ_2"/>
    <property type="match status" value="1"/>
</dbReference>
<evidence type="ECO:0000313" key="4">
    <source>
        <dbReference type="Proteomes" id="UP000664052"/>
    </source>
</evidence>
<sequence length="218" mass="22852">MKPFPAAARVVCLALVLLGPAAVHAHEVEVAPAAVEGFAGWVGEGIRHILAGADHLLFLFAVLLVGGTFRRILLLVTSFTLAHSLTLVITSLGWVTLSARGTRWAEAAIAASILYMALENLLLRRHGHRAGLTFLFGLVHGLGFASVLGGYGLGAGAASALVGFNLGVELGQAAVVAFLVPVLRIVQRRPRLHSKVVRLSSICLAGVGLYWMVARAVG</sequence>
<keyword evidence="1" id="KW-1133">Transmembrane helix</keyword>
<proteinExistence type="predicted"/>
<evidence type="ECO:0000313" key="3">
    <source>
        <dbReference type="EMBL" id="MBN8226915.1"/>
    </source>
</evidence>
<feature type="transmembrane region" description="Helical" evidence="1">
    <location>
        <begin position="101"/>
        <end position="118"/>
    </location>
</feature>
<organism evidence="3 4">
    <name type="scientific">Corallococcus macrosporus</name>
    <dbReference type="NCBI Taxonomy" id="35"/>
    <lineage>
        <taxon>Bacteria</taxon>
        <taxon>Pseudomonadati</taxon>
        <taxon>Myxococcota</taxon>
        <taxon>Myxococcia</taxon>
        <taxon>Myxococcales</taxon>
        <taxon>Cystobacterineae</taxon>
        <taxon>Myxococcaceae</taxon>
        <taxon>Corallococcus</taxon>
    </lineage>
</organism>
<keyword evidence="1" id="KW-0472">Membrane</keyword>
<comment type="caution">
    <text evidence="3">The sequence shown here is derived from an EMBL/GenBank/DDBJ whole genome shotgun (WGS) entry which is preliminary data.</text>
</comment>
<feature type="transmembrane region" description="Helical" evidence="1">
    <location>
        <begin position="72"/>
        <end position="95"/>
    </location>
</feature>
<keyword evidence="4" id="KW-1185">Reference proteome</keyword>
<reference evidence="3 4" key="1">
    <citation type="submission" date="2021-02" db="EMBL/GenBank/DDBJ databases">
        <title>De Novo genome assembly of isolated myxobacteria.</title>
        <authorList>
            <person name="Stevens D.C."/>
        </authorList>
    </citation>
    <scope>NUCLEOTIDE SEQUENCE [LARGE SCALE GENOMIC DNA]</scope>
    <source>
        <strain evidence="3 4">ATCC 29039</strain>
    </source>
</reference>
<gene>
    <name evidence="3" type="ORF">JYK02_05255</name>
</gene>